<dbReference type="Proteomes" id="UP000005239">
    <property type="component" value="Unassembled WGS sequence"/>
</dbReference>
<feature type="compositionally biased region" description="Polar residues" evidence="1">
    <location>
        <begin position="37"/>
        <end position="55"/>
    </location>
</feature>
<dbReference type="EnsemblMetazoa" id="PPA45312.1">
    <property type="protein sequence ID" value="PPA45312.1"/>
    <property type="gene ID" value="WBGene00283681"/>
</dbReference>
<keyword evidence="3" id="KW-1185">Reference proteome</keyword>
<protein>
    <submittedName>
        <fullName evidence="2">Uncharacterized protein</fullName>
    </submittedName>
</protein>
<reference evidence="3" key="1">
    <citation type="journal article" date="2008" name="Nat. Genet.">
        <title>The Pristionchus pacificus genome provides a unique perspective on nematode lifestyle and parasitism.</title>
        <authorList>
            <person name="Dieterich C."/>
            <person name="Clifton S.W."/>
            <person name="Schuster L.N."/>
            <person name="Chinwalla A."/>
            <person name="Delehaunty K."/>
            <person name="Dinkelacker I."/>
            <person name="Fulton L."/>
            <person name="Fulton R."/>
            <person name="Godfrey J."/>
            <person name="Minx P."/>
            <person name="Mitreva M."/>
            <person name="Roeseler W."/>
            <person name="Tian H."/>
            <person name="Witte H."/>
            <person name="Yang S.P."/>
            <person name="Wilson R.K."/>
            <person name="Sommer R.J."/>
        </authorList>
    </citation>
    <scope>NUCLEOTIDE SEQUENCE [LARGE SCALE GENOMIC DNA]</scope>
    <source>
        <strain evidence="3">PS312</strain>
    </source>
</reference>
<reference evidence="2" key="2">
    <citation type="submission" date="2022-06" db="UniProtKB">
        <authorList>
            <consortium name="EnsemblMetazoa"/>
        </authorList>
    </citation>
    <scope>IDENTIFICATION</scope>
    <source>
        <strain evidence="2">PS312</strain>
    </source>
</reference>
<evidence type="ECO:0000313" key="3">
    <source>
        <dbReference type="Proteomes" id="UP000005239"/>
    </source>
</evidence>
<accession>A0A8R1ZAG9</accession>
<evidence type="ECO:0000256" key="1">
    <source>
        <dbReference type="SAM" id="MobiDB-lite"/>
    </source>
</evidence>
<feature type="region of interest" description="Disordered" evidence="1">
    <location>
        <begin position="24"/>
        <end position="100"/>
    </location>
</feature>
<dbReference type="AlphaFoldDB" id="A0A2A6BYA8"/>
<name>A0A2A6BYA8_PRIPA</name>
<organism evidence="2 3">
    <name type="scientific">Pristionchus pacificus</name>
    <name type="common">Parasitic nematode worm</name>
    <dbReference type="NCBI Taxonomy" id="54126"/>
    <lineage>
        <taxon>Eukaryota</taxon>
        <taxon>Metazoa</taxon>
        <taxon>Ecdysozoa</taxon>
        <taxon>Nematoda</taxon>
        <taxon>Chromadorea</taxon>
        <taxon>Rhabditida</taxon>
        <taxon>Rhabditina</taxon>
        <taxon>Diplogasteromorpha</taxon>
        <taxon>Diplogasteroidea</taxon>
        <taxon>Neodiplogasteridae</taxon>
        <taxon>Pristionchus</taxon>
    </lineage>
</organism>
<gene>
    <name evidence="2" type="primary">WBGene00283681</name>
</gene>
<feature type="compositionally biased region" description="Basic and acidic residues" evidence="1">
    <location>
        <begin position="62"/>
        <end position="74"/>
    </location>
</feature>
<evidence type="ECO:0000313" key="2">
    <source>
        <dbReference type="EnsemblMetazoa" id="PPA45312.1"/>
    </source>
</evidence>
<proteinExistence type="predicted"/>
<sequence length="100" mass="10927">MEGDNPALTLRFYANLSHLPFPIEPRRQGISEAAPGSKTNQTQGERGLGSDTTLGSGIEPISRGHDAALRHSEEAGFGTYQRNNQEINQLVGDRTDHLKK</sequence>
<accession>A0A2A6BYA8</accession>